<reference evidence="6 7" key="1">
    <citation type="submission" date="2024-01" db="EMBL/GenBank/DDBJ databases">
        <authorList>
            <person name="Allen C."/>
            <person name="Tagirdzhanova G."/>
        </authorList>
    </citation>
    <scope>NUCLEOTIDE SEQUENCE [LARGE SCALE GENOMIC DNA]</scope>
</reference>
<feature type="region of interest" description="Disordered" evidence="5">
    <location>
        <begin position="544"/>
        <end position="573"/>
    </location>
</feature>
<protein>
    <recommendedName>
        <fullName evidence="8">Transcription factor domain-containing protein</fullName>
    </recommendedName>
</protein>
<evidence type="ECO:0000313" key="7">
    <source>
        <dbReference type="Proteomes" id="UP001642405"/>
    </source>
</evidence>
<keyword evidence="1" id="KW-0805">Transcription regulation</keyword>
<dbReference type="Proteomes" id="UP001642405">
    <property type="component" value="Unassembled WGS sequence"/>
</dbReference>
<dbReference type="InterPro" id="IPR051127">
    <property type="entry name" value="Fungal_SecMet_Regulators"/>
</dbReference>
<evidence type="ECO:0000256" key="3">
    <source>
        <dbReference type="ARBA" id="ARBA00023163"/>
    </source>
</evidence>
<evidence type="ECO:0000313" key="6">
    <source>
        <dbReference type="EMBL" id="CAK7210530.1"/>
    </source>
</evidence>
<keyword evidence="3" id="KW-0804">Transcription</keyword>
<keyword evidence="7" id="KW-1185">Reference proteome</keyword>
<accession>A0ABP0ATH9</accession>
<dbReference type="EMBL" id="CAWUHB010000003">
    <property type="protein sequence ID" value="CAK7210530.1"/>
    <property type="molecule type" value="Genomic_DNA"/>
</dbReference>
<comment type="caution">
    <text evidence="6">The sequence shown here is derived from an EMBL/GenBank/DDBJ whole genome shotgun (WGS) entry which is preliminary data.</text>
</comment>
<evidence type="ECO:0000256" key="2">
    <source>
        <dbReference type="ARBA" id="ARBA00023125"/>
    </source>
</evidence>
<proteinExistence type="predicted"/>
<dbReference type="CDD" id="cd12148">
    <property type="entry name" value="fungal_TF_MHR"/>
    <property type="match status" value="1"/>
</dbReference>
<feature type="compositionally biased region" description="Polar residues" evidence="5">
    <location>
        <begin position="74"/>
        <end position="104"/>
    </location>
</feature>
<evidence type="ECO:0000256" key="5">
    <source>
        <dbReference type="SAM" id="MobiDB-lite"/>
    </source>
</evidence>
<keyword evidence="4" id="KW-0539">Nucleus</keyword>
<feature type="compositionally biased region" description="Low complexity" evidence="5">
    <location>
        <begin position="552"/>
        <end position="565"/>
    </location>
</feature>
<feature type="compositionally biased region" description="Low complexity" evidence="5">
    <location>
        <begin position="55"/>
        <end position="73"/>
    </location>
</feature>
<organism evidence="6 7">
    <name type="scientific">Sporothrix curviconia</name>
    <dbReference type="NCBI Taxonomy" id="1260050"/>
    <lineage>
        <taxon>Eukaryota</taxon>
        <taxon>Fungi</taxon>
        <taxon>Dikarya</taxon>
        <taxon>Ascomycota</taxon>
        <taxon>Pezizomycotina</taxon>
        <taxon>Sordariomycetes</taxon>
        <taxon>Sordariomycetidae</taxon>
        <taxon>Ophiostomatales</taxon>
        <taxon>Ophiostomataceae</taxon>
        <taxon>Sporothrix</taxon>
    </lineage>
</organism>
<evidence type="ECO:0000256" key="4">
    <source>
        <dbReference type="ARBA" id="ARBA00023242"/>
    </source>
</evidence>
<evidence type="ECO:0000256" key="1">
    <source>
        <dbReference type="ARBA" id="ARBA00023015"/>
    </source>
</evidence>
<gene>
    <name evidence="6" type="ORF">SCUCBS95973_000814</name>
</gene>
<dbReference type="PANTHER" id="PTHR47424">
    <property type="entry name" value="REGULATORY PROTEIN GAL4"/>
    <property type="match status" value="1"/>
</dbReference>
<dbReference type="PANTHER" id="PTHR47424:SF3">
    <property type="entry name" value="REGULATORY PROTEIN GAL4"/>
    <property type="match status" value="1"/>
</dbReference>
<name>A0ABP0ATH9_9PEZI</name>
<sequence>MRARLTAFESVFVSLRTASPAETERLVQRLRTIDDPVALLREESGESPSSMFNVSTSGLASSAATSANTQHTSPGTSPRVSPCPSNSGVSGAARSRNTSPRQSVDQLLNNDAQTIIAPVTIELVFPDFTTTTRAVSEFYDNQAALFHVFSQDETRSFLDSVFGGPAVGAVNSEEKKLAISCLAAVAAVGMRFSSRNFDLFTSNAVYDIAKQYFDLALERSPFLAIKIAALLALYNLMSRNSMALIWINIGLQLSQTHDLCNKTTTDASIPLVEWTKHRKTWRTLVFLSCWLSFAMCSITGQEIEAEKINPVILDFDPTGDIRELVQMEMAKVTILKVEILRIHLTFRKITVLSFESVTRDLQSWYDKLPLSIHLRSLDQNNTLPPDVIRPAYHLHLLYLGAILLIYRRMVSQYGHAGSLKQPDQPFLGDGPEAIPLSLLKQGIDAARTSASICSLLLQDDPRARRSWAVILQAYSAGIVLLHAVAQKQVYGCHPDTWQGDMRRAEVCLNVLSQNSAADAMARELYNKLAPFYGELAQTRAPMDHGRHGHNNGPPYHGYGHSGHSSHSGHKSQETVSLFLTLPTGVPLEHTRLPCELMAMLGQPFHSLQNDTGSRTEGRMALDAANLELPQIAGLRW</sequence>
<keyword evidence="2" id="KW-0238">DNA-binding</keyword>
<feature type="region of interest" description="Disordered" evidence="5">
    <location>
        <begin position="42"/>
        <end position="104"/>
    </location>
</feature>
<evidence type="ECO:0008006" key="8">
    <source>
        <dbReference type="Google" id="ProtNLM"/>
    </source>
</evidence>